<evidence type="ECO:0000256" key="4">
    <source>
        <dbReference type="ARBA" id="ARBA00023136"/>
    </source>
</evidence>
<dbReference type="AlphaFoldDB" id="A0A498K123"/>
<protein>
    <submittedName>
        <fullName evidence="5">Uncharacterized protein</fullName>
    </submittedName>
</protein>
<dbReference type="Proteomes" id="UP000290289">
    <property type="component" value="Chromosome 5"/>
</dbReference>
<evidence type="ECO:0000313" key="6">
    <source>
        <dbReference type="Proteomes" id="UP000290289"/>
    </source>
</evidence>
<evidence type="ECO:0000256" key="1">
    <source>
        <dbReference type="ARBA" id="ARBA00004141"/>
    </source>
</evidence>
<comment type="subcellular location">
    <subcellularLocation>
        <location evidence="1">Membrane</location>
        <topology evidence="1">Multi-pass membrane protein</topology>
    </subcellularLocation>
</comment>
<keyword evidence="4" id="KW-0472">Membrane</keyword>
<keyword evidence="3" id="KW-1133">Transmembrane helix</keyword>
<dbReference type="InterPro" id="IPR023271">
    <property type="entry name" value="Aquaporin-like"/>
</dbReference>
<dbReference type="STRING" id="3750.A0A498K123"/>
<proteinExistence type="predicted"/>
<dbReference type="Gene3D" id="1.20.1080.10">
    <property type="entry name" value="Glycerol uptake facilitator protein"/>
    <property type="match status" value="1"/>
</dbReference>
<dbReference type="GO" id="GO:0016020">
    <property type="term" value="C:membrane"/>
    <property type="evidence" value="ECO:0007669"/>
    <property type="project" value="UniProtKB-SubCell"/>
</dbReference>
<keyword evidence="2" id="KW-0812">Transmembrane</keyword>
<comment type="caution">
    <text evidence="5">The sequence shown here is derived from an EMBL/GenBank/DDBJ whole genome shotgun (WGS) entry which is preliminary data.</text>
</comment>
<evidence type="ECO:0000256" key="3">
    <source>
        <dbReference type="ARBA" id="ARBA00022989"/>
    </source>
</evidence>
<organism evidence="5 6">
    <name type="scientific">Malus domestica</name>
    <name type="common">Apple</name>
    <name type="synonym">Pyrus malus</name>
    <dbReference type="NCBI Taxonomy" id="3750"/>
    <lineage>
        <taxon>Eukaryota</taxon>
        <taxon>Viridiplantae</taxon>
        <taxon>Streptophyta</taxon>
        <taxon>Embryophyta</taxon>
        <taxon>Tracheophyta</taxon>
        <taxon>Spermatophyta</taxon>
        <taxon>Magnoliopsida</taxon>
        <taxon>eudicotyledons</taxon>
        <taxon>Gunneridae</taxon>
        <taxon>Pentapetalae</taxon>
        <taxon>rosids</taxon>
        <taxon>fabids</taxon>
        <taxon>Rosales</taxon>
        <taxon>Rosaceae</taxon>
        <taxon>Amygdaloideae</taxon>
        <taxon>Maleae</taxon>
        <taxon>Malus</taxon>
    </lineage>
</organism>
<dbReference type="EMBL" id="RDQH01000331">
    <property type="protein sequence ID" value="RXH99051.1"/>
    <property type="molecule type" value="Genomic_DNA"/>
</dbReference>
<sequence length="67" mass="7180">MVLMVMTYSVGHNSGVHFNPAVWSATINFCVRAQIHGSTLATGSLRLIFNGTQNRFAGTIPIAAICD</sequence>
<evidence type="ECO:0000256" key="2">
    <source>
        <dbReference type="ARBA" id="ARBA00022692"/>
    </source>
</evidence>
<gene>
    <name evidence="5" type="ORF">DVH24_011376</name>
</gene>
<dbReference type="SUPFAM" id="SSF81338">
    <property type="entry name" value="Aquaporin-like"/>
    <property type="match status" value="1"/>
</dbReference>
<evidence type="ECO:0000313" key="5">
    <source>
        <dbReference type="EMBL" id="RXH99051.1"/>
    </source>
</evidence>
<reference evidence="5 6" key="1">
    <citation type="submission" date="2018-10" db="EMBL/GenBank/DDBJ databases">
        <title>A high-quality apple genome assembly.</title>
        <authorList>
            <person name="Hu J."/>
        </authorList>
    </citation>
    <scope>NUCLEOTIDE SEQUENCE [LARGE SCALE GENOMIC DNA]</scope>
    <source>
        <strain evidence="6">cv. HFTH1</strain>
        <tissue evidence="5">Young leaf</tissue>
    </source>
</reference>
<keyword evidence="6" id="KW-1185">Reference proteome</keyword>
<name>A0A498K123_MALDO</name>
<accession>A0A498K123</accession>